<gene>
    <name evidence="2" type="ORF">MOV92_21775</name>
</gene>
<dbReference type="CDD" id="cd16355">
    <property type="entry name" value="VOC_like"/>
    <property type="match status" value="1"/>
</dbReference>
<evidence type="ECO:0000313" key="3">
    <source>
        <dbReference type="Proteomes" id="UP000829194"/>
    </source>
</evidence>
<evidence type="ECO:0000313" key="2">
    <source>
        <dbReference type="EMBL" id="UNP29066.1"/>
    </source>
</evidence>
<dbReference type="Pfam" id="PF00903">
    <property type="entry name" value="Glyoxalase"/>
    <property type="match status" value="1"/>
</dbReference>
<dbReference type="InterPro" id="IPR004360">
    <property type="entry name" value="Glyas_Fos-R_dOase_dom"/>
</dbReference>
<dbReference type="RefSeq" id="WP_057944581.1">
    <property type="nucleotide sequence ID" value="NZ_CP011131.1"/>
</dbReference>
<dbReference type="SUPFAM" id="SSF54593">
    <property type="entry name" value="Glyoxalase/Bleomycin resistance protein/Dihydroxybiphenyl dioxygenase"/>
    <property type="match status" value="1"/>
</dbReference>
<dbReference type="Proteomes" id="UP000829194">
    <property type="component" value="Chromosome"/>
</dbReference>
<sequence>MYAKAITPILNVSDIQRSFDWFEKLGWKKCWDWGAPPTFGSVGSGECEIFLCVNAQGGRGDGENRPSFGPDSNGAAETGVWMSIWVDDVDAVHQRCIEQGIEISWGPENMPWGVREMHVRHPDGHVFRISRGIDHT</sequence>
<accession>A0ABY3XC85</accession>
<reference evidence="2 3" key="1">
    <citation type="submission" date="2022-03" db="EMBL/GenBank/DDBJ databases">
        <title>Complete genome sequence of Lysobacter capsici VKM B-2533 and Lysobacter gummosus 10.1.1, promising sources of lytic agents.</title>
        <authorList>
            <person name="Tarlachkov S.V."/>
            <person name="Kudryakova I.V."/>
            <person name="Afoshin A.S."/>
            <person name="Leontyevskaya E.A."/>
            <person name="Leontyevskaya N.V."/>
        </authorList>
    </citation>
    <scope>NUCLEOTIDE SEQUENCE [LARGE SCALE GENOMIC DNA]</scope>
    <source>
        <strain evidence="2 3">10.1.1</strain>
    </source>
</reference>
<protein>
    <submittedName>
        <fullName evidence="2">Bleomycin resistance family protein</fullName>
    </submittedName>
</protein>
<feature type="domain" description="VOC" evidence="1">
    <location>
        <begin position="2"/>
        <end position="132"/>
    </location>
</feature>
<name>A0ABY3XC85_9GAMM</name>
<dbReference type="PROSITE" id="PS51819">
    <property type="entry name" value="VOC"/>
    <property type="match status" value="1"/>
</dbReference>
<dbReference type="EMBL" id="CP093547">
    <property type="protein sequence ID" value="UNP29066.1"/>
    <property type="molecule type" value="Genomic_DNA"/>
</dbReference>
<organism evidence="2 3">
    <name type="scientific">Lysobacter gummosus</name>
    <dbReference type="NCBI Taxonomy" id="262324"/>
    <lineage>
        <taxon>Bacteria</taxon>
        <taxon>Pseudomonadati</taxon>
        <taxon>Pseudomonadota</taxon>
        <taxon>Gammaproteobacteria</taxon>
        <taxon>Lysobacterales</taxon>
        <taxon>Lysobacteraceae</taxon>
        <taxon>Lysobacter</taxon>
    </lineage>
</organism>
<proteinExistence type="predicted"/>
<keyword evidence="3" id="KW-1185">Reference proteome</keyword>
<dbReference type="InterPro" id="IPR037523">
    <property type="entry name" value="VOC_core"/>
</dbReference>
<dbReference type="Gene3D" id="3.10.180.10">
    <property type="entry name" value="2,3-Dihydroxybiphenyl 1,2-Dioxygenase, domain 1"/>
    <property type="match status" value="1"/>
</dbReference>
<evidence type="ECO:0000259" key="1">
    <source>
        <dbReference type="PROSITE" id="PS51819"/>
    </source>
</evidence>
<dbReference type="InterPro" id="IPR029068">
    <property type="entry name" value="Glyas_Bleomycin-R_OHBP_Dase"/>
</dbReference>